<organism evidence="12 13">
    <name type="scientific">Friedmanniomyces endolithicus</name>
    <dbReference type="NCBI Taxonomy" id="329885"/>
    <lineage>
        <taxon>Eukaryota</taxon>
        <taxon>Fungi</taxon>
        <taxon>Dikarya</taxon>
        <taxon>Ascomycota</taxon>
        <taxon>Pezizomycotina</taxon>
        <taxon>Dothideomycetes</taxon>
        <taxon>Dothideomycetidae</taxon>
        <taxon>Mycosphaerellales</taxon>
        <taxon>Teratosphaeriaceae</taxon>
        <taxon>Friedmanniomyces</taxon>
    </lineage>
</organism>
<dbReference type="AlphaFoldDB" id="A0A4U0UVL8"/>
<dbReference type="PANTHER" id="PTHR12809">
    <property type="entry name" value="MEDIATOR COMPLEX SUBUNIT"/>
    <property type="match status" value="1"/>
</dbReference>
<evidence type="ECO:0000256" key="5">
    <source>
        <dbReference type="ARBA" id="ARBA00023159"/>
    </source>
</evidence>
<dbReference type="GO" id="GO:0070847">
    <property type="term" value="C:core mediator complex"/>
    <property type="evidence" value="ECO:0007669"/>
    <property type="project" value="TreeGrafter"/>
</dbReference>
<sequence length="1180" mass="129985">MKPPFICLFTQWRAQHCQSRFGVREGVNEKLRSAKIESADGQQEEVAVEAGTGGRGALGEGEGGLGHGEMPGLIRMDQQSGVGSQELKKDRSNAQEGGVRSVAQTASGLANALPNGQLWPGENGTVPNGMPVTNGGMDTLNGEHANPSMDPASSDDPPRIEQPWRNEDSNKHLGKLMDRLAQQCYIDLNKTLTEMTAQDDATAVVAPKVNGLSAQGLLDTSEVSLRKKRMLMDFAHDQRDRFTKTLVLSDWSRNAEEMANIIDVRVWQETQRNAYTFAANAIAATKFKSVGFKVPAPNIDGAMEVLGTGKASWVPDMGYIPPKRLTAKQLLKTLKNMNVTLATRLNLHEELPPHMDEFSIANGRATFTVPGEFEVDLSVADEETTSPFYFIDFRFLFSPSSNTLNEQIRAHLEFQTNRALASKSLQGCYDFLHNFILTHKINVLRSQGAELIREEWFDCIKVENMRRNLVVQYWASTPGPKSWIEIGISSGKKRTAGTVPSRNATPRLSVRWFRKGQEVTDEVLDFDWETLSLKKCLMTVIGLHCFGKLGVARDGLHAMATENAANEVLEVELSSPETVAPEDCVLQLRLPSMKKPLSVRLEPVPGLFSISPATNATMNSERILNSDPQVDVARVLASLSCAVVQERIRKQAELLDWQVVRIPVSAKPIFGYGVLQQTIFSVPGWCQQWALAVSCGLGGERWWAVQLSESKPSEPSKAVVNEVIATRELPVKNLLGEKIVDASRATLLDIERLAVAEVSSTVLSQQLRTMRIPHQIEKPVANVTDGTDTRQPSTGAVFLQFAALMRDVRDKTWEAWATDSARVSPGGIEESGEQMNADGRQTLVRHDLRLNLAPGKMKHLQQLLSKSRDRDVAMNGQGGLAIRLRTPFGEPFVEHIRTRLHNLERLDRYVTTLQKLHYSLTTVSMANLSFAYSNTTPVLHAQLTFARNGTGPMRLKLEPVDSNPHRRIRVLLEQCLDGTAKEAFQLFAQLLTFTLPTLQALERIEGTRVAHQTVSVRVRGAAWYSLAYKAPLPVCAFSIRLRPKRQGNKTIAHWHVEPTKDQPDGVAIPEDLAKGLKTLWQTKGKGWVGVGSGAIADTTGIGALLEALDELVRASETPSVTSVAEKPTGAVPQPTEQPPPLPPQVKEPQKKPAVEPAAEAVAKPAAGAKKKKEPEYIELD</sequence>
<proteinExistence type="inferred from homology"/>
<protein>
    <recommendedName>
        <fullName evidence="3 9">Mediator of RNA polymerase II transcription subunit 14</fullName>
    </recommendedName>
    <alternativeName>
        <fullName evidence="8 9">Mediator complex subunit 14</fullName>
    </alternativeName>
</protein>
<feature type="region of interest" description="Disordered" evidence="10">
    <location>
        <begin position="1117"/>
        <end position="1180"/>
    </location>
</feature>
<gene>
    <name evidence="12" type="ORF">B0A54_08289</name>
</gene>
<comment type="subunit">
    <text evidence="9">Component of the Mediator complex.</text>
</comment>
<dbReference type="Pfam" id="PF26204">
    <property type="entry name" value="Med14_fung"/>
    <property type="match status" value="1"/>
</dbReference>
<keyword evidence="4 9" id="KW-0805">Transcription regulation</keyword>
<evidence type="ECO:0000256" key="1">
    <source>
        <dbReference type="ARBA" id="ARBA00004123"/>
    </source>
</evidence>
<feature type="compositionally biased region" description="Gly residues" evidence="10">
    <location>
        <begin position="51"/>
        <end position="69"/>
    </location>
</feature>
<name>A0A4U0UVL8_9PEZI</name>
<comment type="caution">
    <text evidence="12">The sequence shown here is derived from an EMBL/GenBank/DDBJ whole genome shotgun (WGS) entry which is preliminary data.</text>
</comment>
<evidence type="ECO:0000256" key="2">
    <source>
        <dbReference type="ARBA" id="ARBA00007813"/>
    </source>
</evidence>
<dbReference type="EMBL" id="NAJP01000037">
    <property type="protein sequence ID" value="TKA39652.1"/>
    <property type="molecule type" value="Genomic_DNA"/>
</dbReference>
<evidence type="ECO:0000256" key="7">
    <source>
        <dbReference type="ARBA" id="ARBA00023242"/>
    </source>
</evidence>
<feature type="compositionally biased region" description="Pro residues" evidence="10">
    <location>
        <begin position="1135"/>
        <end position="1145"/>
    </location>
</feature>
<feature type="domain" description="Mediator complex subunit MED14 N-terminal" evidence="11">
    <location>
        <begin position="172"/>
        <end position="381"/>
    </location>
</feature>
<evidence type="ECO:0000256" key="8">
    <source>
        <dbReference type="ARBA" id="ARBA00032007"/>
    </source>
</evidence>
<dbReference type="GO" id="GO:0016592">
    <property type="term" value="C:mediator complex"/>
    <property type="evidence" value="ECO:0007669"/>
    <property type="project" value="UniProtKB-UniRule"/>
</dbReference>
<keyword evidence="6 9" id="KW-0804">Transcription</keyword>
<evidence type="ECO:0000256" key="4">
    <source>
        <dbReference type="ARBA" id="ARBA00023015"/>
    </source>
</evidence>
<evidence type="ECO:0000256" key="10">
    <source>
        <dbReference type="SAM" id="MobiDB-lite"/>
    </source>
</evidence>
<evidence type="ECO:0000256" key="3">
    <source>
        <dbReference type="ARBA" id="ARBA00019619"/>
    </source>
</evidence>
<dbReference type="GO" id="GO:0003712">
    <property type="term" value="F:transcription coregulator activity"/>
    <property type="evidence" value="ECO:0007669"/>
    <property type="project" value="UniProtKB-UniRule"/>
</dbReference>
<evidence type="ECO:0000313" key="12">
    <source>
        <dbReference type="EMBL" id="TKA39652.1"/>
    </source>
</evidence>
<evidence type="ECO:0000313" key="13">
    <source>
        <dbReference type="Proteomes" id="UP000310066"/>
    </source>
</evidence>
<reference evidence="12 13" key="1">
    <citation type="submission" date="2017-03" db="EMBL/GenBank/DDBJ databases">
        <title>Genomes of endolithic fungi from Antarctica.</title>
        <authorList>
            <person name="Coleine C."/>
            <person name="Masonjones S."/>
            <person name="Stajich J.E."/>
        </authorList>
    </citation>
    <scope>NUCLEOTIDE SEQUENCE [LARGE SCALE GENOMIC DNA]</scope>
    <source>
        <strain evidence="12 13">CCFEE 5311</strain>
    </source>
</reference>
<dbReference type="Proteomes" id="UP000310066">
    <property type="component" value="Unassembled WGS sequence"/>
</dbReference>
<keyword evidence="5 9" id="KW-0010">Activator</keyword>
<feature type="region of interest" description="Disordered" evidence="10">
    <location>
        <begin position="39"/>
        <end position="159"/>
    </location>
</feature>
<evidence type="ECO:0000256" key="9">
    <source>
        <dbReference type="RuleBase" id="RU365082"/>
    </source>
</evidence>
<dbReference type="InterPro" id="IPR013947">
    <property type="entry name" value="Mediator_Med14"/>
</dbReference>
<dbReference type="PANTHER" id="PTHR12809:SF2">
    <property type="entry name" value="MEDIATOR OF RNA POLYMERASE II TRANSCRIPTION SUBUNIT 14"/>
    <property type="match status" value="1"/>
</dbReference>
<feature type="compositionally biased region" description="Low complexity" evidence="10">
    <location>
        <begin position="1154"/>
        <end position="1167"/>
    </location>
</feature>
<evidence type="ECO:0000256" key="6">
    <source>
        <dbReference type="ARBA" id="ARBA00023163"/>
    </source>
</evidence>
<keyword evidence="7 9" id="KW-0539">Nucleus</keyword>
<comment type="function">
    <text evidence="9">Component of the Mediator complex, a coactivator involved in the regulated transcription of nearly all RNA polymerase II-dependent genes. Mediator functions as a bridge to convey information from gene-specific regulatory proteins to the basal RNA polymerase II transcription machinery. Mediator is recruited to promoters by direct interactions with regulatory proteins and serves as a scaffold for the assembly of a functional preinitiation complex with RNA polymerase II and the general transcription factors.</text>
</comment>
<dbReference type="GO" id="GO:0006357">
    <property type="term" value="P:regulation of transcription by RNA polymerase II"/>
    <property type="evidence" value="ECO:0007669"/>
    <property type="project" value="InterPro"/>
</dbReference>
<dbReference type="STRING" id="329885.A0A4U0UVL8"/>
<dbReference type="InterPro" id="IPR055122">
    <property type="entry name" value="Med14_N"/>
</dbReference>
<evidence type="ECO:0000259" key="11">
    <source>
        <dbReference type="Pfam" id="PF08638"/>
    </source>
</evidence>
<accession>A0A4U0UVL8</accession>
<comment type="similarity">
    <text evidence="2 9">Belongs to the Mediator complex subunit 14 family.</text>
</comment>
<comment type="subcellular location">
    <subcellularLocation>
        <location evidence="1 9">Nucleus</location>
    </subcellularLocation>
</comment>
<dbReference type="OrthoDB" id="205099at2759"/>
<dbReference type="Pfam" id="PF08638">
    <property type="entry name" value="Med14"/>
    <property type="match status" value="1"/>
</dbReference>